<feature type="domain" description="4'-phosphopantetheinyl transferase" evidence="4">
    <location>
        <begin position="105"/>
        <end position="192"/>
    </location>
</feature>
<feature type="binding site" evidence="3">
    <location>
        <position position="109"/>
    </location>
    <ligand>
        <name>Mg(2+)</name>
        <dbReference type="ChEBI" id="CHEBI:18420"/>
    </ligand>
</feature>
<dbReference type="InterPro" id="IPR008278">
    <property type="entry name" value="4-PPantetheinyl_Trfase_dom"/>
</dbReference>
<dbReference type="GO" id="GO:0000287">
    <property type="term" value="F:magnesium ion binding"/>
    <property type="evidence" value="ECO:0007669"/>
    <property type="project" value="InterPro"/>
</dbReference>
<evidence type="ECO:0000313" key="6">
    <source>
        <dbReference type="EMBL" id="TNL99261.1"/>
    </source>
</evidence>
<dbReference type="GO" id="GO:0005886">
    <property type="term" value="C:plasma membrane"/>
    <property type="evidence" value="ECO:0007669"/>
    <property type="project" value="TreeGrafter"/>
</dbReference>
<evidence type="ECO:0000259" key="5">
    <source>
        <dbReference type="Pfam" id="PF17837"/>
    </source>
</evidence>
<keyword evidence="3" id="KW-0460">Magnesium</keyword>
<feature type="binding site" evidence="2">
    <location>
        <position position="51"/>
    </location>
    <ligand>
        <name>CoA</name>
        <dbReference type="ChEBI" id="CHEBI:57287"/>
    </ligand>
</feature>
<dbReference type="RefSeq" id="WP_139464904.1">
    <property type="nucleotide sequence ID" value="NZ_VDHJ01000003.1"/>
</dbReference>
<dbReference type="GO" id="GO:0008897">
    <property type="term" value="F:holo-[acyl-carrier-protein] synthase activity"/>
    <property type="evidence" value="ECO:0007669"/>
    <property type="project" value="InterPro"/>
</dbReference>
<dbReference type="PANTHER" id="PTHR38096:SF1">
    <property type="entry name" value="ENTEROBACTIN SYNTHASE COMPONENT D"/>
    <property type="match status" value="1"/>
</dbReference>
<dbReference type="EMBL" id="VDHJ01000003">
    <property type="protein sequence ID" value="TNL99261.1"/>
    <property type="molecule type" value="Genomic_DNA"/>
</dbReference>
<feature type="domain" description="4'-phosphopantetheinyl transferase N-terminal" evidence="5">
    <location>
        <begin position="32"/>
        <end position="98"/>
    </location>
</feature>
<feature type="binding site" evidence="2">
    <location>
        <position position="109"/>
    </location>
    <ligand>
        <name>CoA</name>
        <dbReference type="ChEBI" id="CHEBI:57287"/>
    </ligand>
</feature>
<accession>A0A5C4U6Y3</accession>
<dbReference type="Proteomes" id="UP000312032">
    <property type="component" value="Unassembled WGS sequence"/>
</dbReference>
<dbReference type="Pfam" id="PF01648">
    <property type="entry name" value="ACPS"/>
    <property type="match status" value="1"/>
</dbReference>
<evidence type="ECO:0000313" key="7">
    <source>
        <dbReference type="Proteomes" id="UP000312032"/>
    </source>
</evidence>
<gene>
    <name evidence="6" type="ORF">FHE74_02585</name>
</gene>
<dbReference type="PRINTS" id="PR01399">
    <property type="entry name" value="ENTSNTHTASED"/>
</dbReference>
<keyword evidence="3" id="KW-0479">Metal-binding</keyword>
<keyword evidence="7" id="KW-1185">Reference proteome</keyword>
<feature type="binding site" evidence="3">
    <location>
        <position position="111"/>
    </location>
    <ligand>
        <name>Mg(2+)</name>
        <dbReference type="ChEBI" id="CHEBI:18420"/>
    </ligand>
</feature>
<evidence type="ECO:0000259" key="4">
    <source>
        <dbReference type="Pfam" id="PF01648"/>
    </source>
</evidence>
<dbReference type="OrthoDB" id="8210607at2"/>
<comment type="cofactor">
    <cofactor evidence="3">
        <name>Mg(2+)</name>
        <dbReference type="ChEBI" id="CHEBI:18420"/>
    </cofactor>
</comment>
<evidence type="ECO:0000256" key="2">
    <source>
        <dbReference type="PIRSR" id="PIRSR603542-1"/>
    </source>
</evidence>
<dbReference type="Pfam" id="PF17837">
    <property type="entry name" value="4PPT_N"/>
    <property type="match status" value="1"/>
</dbReference>
<name>A0A5C4U6Y3_9CORY</name>
<feature type="binding site" evidence="2">
    <location>
        <position position="154"/>
    </location>
    <ligand>
        <name>CoA</name>
        <dbReference type="ChEBI" id="CHEBI:57287"/>
    </ligand>
</feature>
<proteinExistence type="predicted"/>
<sequence length="213" mass="23770">MISDLFPPGVTSCALRVEEDSLQRFDALDPQEKSIVDQAVNSRKSAFGDARWCAHQALQRLGNVDQPIGRGERGMPLFPGGTVGTLTHTEGLRAAAVARAERFRSLGLDVEPAEPLPDRVVDSISRPAERELLDKLNIPCADRLLFCAKEATYKAWFPLTLRWLGFEDADIDVRSDGTFISYLLVRPTPVPLIEGRWRIRDGFVWAATTIPRR</sequence>
<comment type="caution">
    <text evidence="6">The sequence shown here is derived from an EMBL/GenBank/DDBJ whole genome shotgun (WGS) entry which is preliminary data.</text>
</comment>
<keyword evidence="1 6" id="KW-0808">Transferase</keyword>
<organism evidence="6 7">
    <name type="scientific">Corynebacterium tapiri</name>
    <dbReference type="NCBI Taxonomy" id="1448266"/>
    <lineage>
        <taxon>Bacteria</taxon>
        <taxon>Bacillati</taxon>
        <taxon>Actinomycetota</taxon>
        <taxon>Actinomycetes</taxon>
        <taxon>Mycobacteriales</taxon>
        <taxon>Corynebacteriaceae</taxon>
        <taxon>Corynebacterium</taxon>
    </lineage>
</organism>
<dbReference type="PANTHER" id="PTHR38096">
    <property type="entry name" value="ENTEROBACTIN SYNTHASE COMPONENT D"/>
    <property type="match status" value="1"/>
</dbReference>
<dbReference type="GO" id="GO:0009239">
    <property type="term" value="P:enterobactin biosynthetic process"/>
    <property type="evidence" value="ECO:0007669"/>
    <property type="project" value="InterPro"/>
</dbReference>
<feature type="binding site" evidence="2">
    <location>
        <position position="43"/>
    </location>
    <ligand>
        <name>CoA</name>
        <dbReference type="ChEBI" id="CHEBI:57287"/>
    </ligand>
</feature>
<dbReference type="AlphaFoldDB" id="A0A5C4U6Y3"/>
<feature type="binding site" evidence="2">
    <location>
        <position position="150"/>
    </location>
    <ligand>
        <name>CoA</name>
        <dbReference type="ChEBI" id="CHEBI:57287"/>
    </ligand>
</feature>
<dbReference type="InterPro" id="IPR041354">
    <property type="entry name" value="4PPT_N"/>
</dbReference>
<dbReference type="GO" id="GO:0009366">
    <property type="term" value="C:enterobactin synthetase complex"/>
    <property type="evidence" value="ECO:0007669"/>
    <property type="project" value="InterPro"/>
</dbReference>
<feature type="binding site" evidence="2">
    <location>
        <position position="164"/>
    </location>
    <ligand>
        <name>CoA</name>
        <dbReference type="ChEBI" id="CHEBI:57287"/>
    </ligand>
</feature>
<dbReference type="InterPro" id="IPR037143">
    <property type="entry name" value="4-PPantetheinyl_Trfase_dom_sf"/>
</dbReference>
<feature type="binding site" evidence="2">
    <location>
        <begin position="87"/>
        <end position="88"/>
    </location>
    <ligand>
        <name>CoA</name>
        <dbReference type="ChEBI" id="CHEBI:57287"/>
    </ligand>
</feature>
<dbReference type="InterPro" id="IPR003542">
    <property type="entry name" value="Enbac_synth_compD-like"/>
</dbReference>
<evidence type="ECO:0000256" key="1">
    <source>
        <dbReference type="ARBA" id="ARBA00022679"/>
    </source>
</evidence>
<evidence type="ECO:0000256" key="3">
    <source>
        <dbReference type="PIRSR" id="PIRSR603542-2"/>
    </source>
</evidence>
<dbReference type="SUPFAM" id="SSF56214">
    <property type="entry name" value="4'-phosphopantetheinyl transferase"/>
    <property type="match status" value="1"/>
</dbReference>
<protein>
    <submittedName>
        <fullName evidence="6">4'-phosphopantetheinyl transferase superfamily protein</fullName>
    </submittedName>
</protein>
<reference evidence="6 7" key="1">
    <citation type="submission" date="2019-06" db="EMBL/GenBank/DDBJ databases">
        <authorList>
            <person name="Li J."/>
        </authorList>
    </citation>
    <scope>NUCLEOTIDE SEQUENCE [LARGE SCALE GENOMIC DNA]</scope>
    <source>
        <strain evidence="6 7">LMG 28165</strain>
    </source>
</reference>